<organism evidence="1 2">
    <name type="scientific">Mycena rosella</name>
    <name type="common">Pink bonnet</name>
    <name type="synonym">Agaricus rosellus</name>
    <dbReference type="NCBI Taxonomy" id="1033263"/>
    <lineage>
        <taxon>Eukaryota</taxon>
        <taxon>Fungi</taxon>
        <taxon>Dikarya</taxon>
        <taxon>Basidiomycota</taxon>
        <taxon>Agaricomycotina</taxon>
        <taxon>Agaricomycetes</taxon>
        <taxon>Agaricomycetidae</taxon>
        <taxon>Agaricales</taxon>
        <taxon>Marasmiineae</taxon>
        <taxon>Mycenaceae</taxon>
        <taxon>Mycena</taxon>
    </lineage>
</organism>
<comment type="caution">
    <text evidence="1">The sequence shown here is derived from an EMBL/GenBank/DDBJ whole genome shotgun (WGS) entry which is preliminary data.</text>
</comment>
<accession>A0AAD7BAH1</accession>
<feature type="non-terminal residue" evidence="1">
    <location>
        <position position="169"/>
    </location>
</feature>
<name>A0AAD7BAH1_MYCRO</name>
<reference evidence="1" key="1">
    <citation type="submission" date="2023-03" db="EMBL/GenBank/DDBJ databases">
        <title>Massive genome expansion in bonnet fungi (Mycena s.s.) driven by repeated elements and novel gene families across ecological guilds.</title>
        <authorList>
            <consortium name="Lawrence Berkeley National Laboratory"/>
            <person name="Harder C.B."/>
            <person name="Miyauchi S."/>
            <person name="Viragh M."/>
            <person name="Kuo A."/>
            <person name="Thoen E."/>
            <person name="Andreopoulos B."/>
            <person name="Lu D."/>
            <person name="Skrede I."/>
            <person name="Drula E."/>
            <person name="Henrissat B."/>
            <person name="Morin E."/>
            <person name="Kohler A."/>
            <person name="Barry K."/>
            <person name="LaButti K."/>
            <person name="Morin E."/>
            <person name="Salamov A."/>
            <person name="Lipzen A."/>
            <person name="Mereny Z."/>
            <person name="Hegedus B."/>
            <person name="Baldrian P."/>
            <person name="Stursova M."/>
            <person name="Weitz H."/>
            <person name="Taylor A."/>
            <person name="Grigoriev I.V."/>
            <person name="Nagy L.G."/>
            <person name="Martin F."/>
            <person name="Kauserud H."/>
        </authorList>
    </citation>
    <scope>NUCLEOTIDE SEQUENCE</scope>
    <source>
        <strain evidence="1">CBHHK067</strain>
    </source>
</reference>
<feature type="non-terminal residue" evidence="1">
    <location>
        <position position="1"/>
    </location>
</feature>
<dbReference type="Proteomes" id="UP001221757">
    <property type="component" value="Unassembled WGS sequence"/>
</dbReference>
<dbReference type="AlphaFoldDB" id="A0AAD7BAH1"/>
<gene>
    <name evidence="1" type="ORF">B0H17DRAFT_911676</name>
</gene>
<dbReference type="EMBL" id="JARKIE010000848">
    <property type="protein sequence ID" value="KAJ7615174.1"/>
    <property type="molecule type" value="Genomic_DNA"/>
</dbReference>
<evidence type="ECO:0000313" key="1">
    <source>
        <dbReference type="EMBL" id="KAJ7615174.1"/>
    </source>
</evidence>
<keyword evidence="2" id="KW-1185">Reference proteome</keyword>
<sequence length="169" mass="19257">GHFTLGNASNNGLFMLHLKLLLEDINVLSFDDKKNYIRYFTHVINLCSQANIGKFLWPGLAIAEKYYNKMVDTDAYIIAMYEPLFFSSSFTEVNKHGWLLDGWCLNSQAVLHSSVFSVQNHGRTTWPKIFCLFADYAPIQATSVPSEQVFSSSAETDTKQWNRTNALLM</sequence>
<protein>
    <recommendedName>
        <fullName evidence="3">HAT C-terminal dimerisation domain-containing protein</fullName>
    </recommendedName>
</protein>
<evidence type="ECO:0008006" key="3">
    <source>
        <dbReference type="Google" id="ProtNLM"/>
    </source>
</evidence>
<evidence type="ECO:0000313" key="2">
    <source>
        <dbReference type="Proteomes" id="UP001221757"/>
    </source>
</evidence>
<proteinExistence type="predicted"/>